<dbReference type="InterPro" id="IPR014957">
    <property type="entry name" value="IDEAL_dom"/>
</dbReference>
<organism evidence="2 3">
    <name type="scientific">Sutcliffiella horikoshii</name>
    <dbReference type="NCBI Taxonomy" id="79883"/>
    <lineage>
        <taxon>Bacteria</taxon>
        <taxon>Bacillati</taxon>
        <taxon>Bacillota</taxon>
        <taxon>Bacilli</taxon>
        <taxon>Bacillales</taxon>
        <taxon>Bacillaceae</taxon>
        <taxon>Sutcliffiella</taxon>
    </lineage>
</organism>
<sequence>MNKDTFDSLSYSMIAAADVYKRITDRMLKSGDWATVKGCHPKYNGITGYILRMDHKENRAELKVTSKKGKQAPDYGILWVHTEYLVKANEEPVAKKELIDMALDMKDEDWFLELVGGVTRV</sequence>
<reference evidence="2 3" key="1">
    <citation type="submission" date="2019-08" db="EMBL/GenBank/DDBJ databases">
        <title>Bacillus genomes from the desert of Cuatro Cienegas, Coahuila.</title>
        <authorList>
            <person name="Olmedo-Alvarez G."/>
        </authorList>
    </citation>
    <scope>NUCLEOTIDE SEQUENCE [LARGE SCALE GENOMIC DNA]</scope>
    <source>
        <strain evidence="2 3">CH28_1T</strain>
    </source>
</reference>
<evidence type="ECO:0000313" key="2">
    <source>
        <dbReference type="EMBL" id="TYS60492.1"/>
    </source>
</evidence>
<protein>
    <submittedName>
        <fullName evidence="2">IDEAL domain-containing protein</fullName>
    </submittedName>
</protein>
<gene>
    <name evidence="2" type="ORF">FZC76_21720</name>
</gene>
<comment type="caution">
    <text evidence="2">The sequence shown here is derived from an EMBL/GenBank/DDBJ whole genome shotgun (WGS) entry which is preliminary data.</text>
</comment>
<feature type="domain" description="IDEAL" evidence="1">
    <location>
        <begin position="96"/>
        <end position="115"/>
    </location>
</feature>
<dbReference type="EMBL" id="VTEV01000015">
    <property type="protein sequence ID" value="TYS60492.1"/>
    <property type="molecule type" value="Genomic_DNA"/>
</dbReference>
<dbReference type="Pfam" id="PF08858">
    <property type="entry name" value="IDEAL"/>
    <property type="match status" value="1"/>
</dbReference>
<dbReference type="AlphaFoldDB" id="A0A5D4SEU5"/>
<evidence type="ECO:0000313" key="3">
    <source>
        <dbReference type="Proteomes" id="UP000322524"/>
    </source>
</evidence>
<evidence type="ECO:0000259" key="1">
    <source>
        <dbReference type="Pfam" id="PF08858"/>
    </source>
</evidence>
<dbReference type="OrthoDB" id="2932096at2"/>
<proteinExistence type="predicted"/>
<dbReference type="Proteomes" id="UP000322524">
    <property type="component" value="Unassembled WGS sequence"/>
</dbReference>
<dbReference type="RefSeq" id="WP_148990198.1">
    <property type="nucleotide sequence ID" value="NZ_VTEV01000015.1"/>
</dbReference>
<name>A0A5D4SEU5_9BACI</name>
<accession>A0A5D4SEU5</accession>